<dbReference type="FunFam" id="3.30.420.100:FF:000001">
    <property type="entry name" value="50S ribosomal protein L18"/>
    <property type="match status" value="1"/>
</dbReference>
<evidence type="ECO:0000256" key="5">
    <source>
        <dbReference type="ARBA" id="ARBA00023274"/>
    </source>
</evidence>
<keyword evidence="2 7" id="KW-0699">rRNA-binding</keyword>
<dbReference type="PANTHER" id="PTHR12899">
    <property type="entry name" value="39S RIBOSOMAL PROTEIN L18, MITOCHONDRIAL"/>
    <property type="match status" value="1"/>
</dbReference>
<evidence type="ECO:0000313" key="8">
    <source>
        <dbReference type="EMBL" id="CRI38267.1"/>
    </source>
</evidence>
<evidence type="ECO:0000313" key="15">
    <source>
        <dbReference type="EMBL" id="CRI73299.1"/>
    </source>
</evidence>
<dbReference type="SUPFAM" id="SSF53137">
    <property type="entry name" value="Translational machinery components"/>
    <property type="match status" value="1"/>
</dbReference>
<dbReference type="CDD" id="cd00432">
    <property type="entry name" value="Ribosomal_L18_L5e"/>
    <property type="match status" value="1"/>
</dbReference>
<gene>
    <name evidence="7" type="primary">rplR</name>
    <name evidence="8" type="ORF">BN1224_CV15_C_01000</name>
    <name evidence="11" type="ORF">BN1224_DC9_BU_00770</name>
    <name evidence="10" type="ORF">BN1224_GiD_A_06590</name>
    <name evidence="12" type="ORF">BN1224_H12_EK_00260</name>
    <name evidence="13" type="ORF">BN1224_MUL2216_F_01810</name>
    <name evidence="14" type="ORF">BN1224_UZG1_A_06600</name>
    <name evidence="15" type="ORF">BN1224_YK41_BR_00760</name>
    <name evidence="9" type="ORF">CWL029c_D_01670</name>
</gene>
<dbReference type="EMBL" id="LN847190">
    <property type="protein sequence ID" value="CRI43887.1"/>
    <property type="molecule type" value="Genomic_DNA"/>
</dbReference>
<evidence type="ECO:0000313" key="11">
    <source>
        <dbReference type="EMBL" id="CRI42752.1"/>
    </source>
</evidence>
<dbReference type="InterPro" id="IPR057268">
    <property type="entry name" value="Ribosomal_L18"/>
</dbReference>
<dbReference type="HAMAP" id="MF_01337_B">
    <property type="entry name" value="Ribosomal_uL18_B"/>
    <property type="match status" value="1"/>
</dbReference>
<dbReference type="GO" id="GO:0003735">
    <property type="term" value="F:structural constituent of ribosome"/>
    <property type="evidence" value="ECO:0007669"/>
    <property type="project" value="InterPro"/>
</dbReference>
<reference evidence="9" key="1">
    <citation type="submission" date="2015-05" db="EMBL/GenBank/DDBJ databases">
        <authorList>
            <person name="Rattei Thomas"/>
        </authorList>
    </citation>
    <scope>NUCLEOTIDE SEQUENCE</scope>
    <source>
        <strain evidence="8">CV15</strain>
        <strain evidence="9">CWL029c</strain>
        <strain evidence="11">DC9</strain>
        <strain evidence="10">GiD</strain>
        <strain evidence="12">H12</strain>
        <strain evidence="13">MUL2216</strain>
        <strain evidence="14">UZG1</strain>
        <strain evidence="15">YK41</strain>
    </source>
</reference>
<dbReference type="EMBL" id="LN847245">
    <property type="protein sequence ID" value="CRI51805.1"/>
    <property type="molecule type" value="Genomic_DNA"/>
</dbReference>
<evidence type="ECO:0000313" key="13">
    <source>
        <dbReference type="EMBL" id="CRI46126.1"/>
    </source>
</evidence>
<organism evidence="9">
    <name type="scientific">Chlamydia pneumoniae</name>
    <name type="common">Chlamydophila pneumoniae</name>
    <dbReference type="NCBI Taxonomy" id="83558"/>
    <lineage>
        <taxon>Bacteria</taxon>
        <taxon>Pseudomonadati</taxon>
        <taxon>Chlamydiota</taxon>
        <taxon>Chlamydiia</taxon>
        <taxon>Chlamydiales</taxon>
        <taxon>Chlamydiaceae</taxon>
        <taxon>Chlamydia/Chlamydophila group</taxon>
        <taxon>Chlamydia</taxon>
    </lineage>
</organism>
<evidence type="ECO:0000256" key="2">
    <source>
        <dbReference type="ARBA" id="ARBA00022730"/>
    </source>
</evidence>
<name>A0A0F7WJM1_CHLPN</name>
<evidence type="ECO:0000313" key="10">
    <source>
        <dbReference type="EMBL" id="CRI41658.1"/>
    </source>
</evidence>
<evidence type="ECO:0000313" key="14">
    <source>
        <dbReference type="EMBL" id="CRI51805.1"/>
    </source>
</evidence>
<evidence type="ECO:0000313" key="9">
    <source>
        <dbReference type="EMBL" id="CRI40530.1"/>
    </source>
</evidence>
<dbReference type="EMBL" id="LN849043">
    <property type="protein sequence ID" value="CRI73299.1"/>
    <property type="molecule type" value="Genomic_DNA"/>
</dbReference>
<comment type="function">
    <text evidence="7">This is one of the proteins that bind and probably mediate the attachment of the 5S RNA into the large ribosomal subunit, where it forms part of the central protuberance.</text>
</comment>
<dbReference type="EMBL" id="LN847004">
    <property type="protein sequence ID" value="CRI40530.1"/>
    <property type="molecule type" value="Genomic_DNA"/>
</dbReference>
<evidence type="ECO:0000256" key="6">
    <source>
        <dbReference type="ARBA" id="ARBA00035197"/>
    </source>
</evidence>
<dbReference type="GO" id="GO:0008097">
    <property type="term" value="F:5S rRNA binding"/>
    <property type="evidence" value="ECO:0007669"/>
    <property type="project" value="TreeGrafter"/>
</dbReference>
<sequence>MKMNMSVVKLVKLRKQAKNRSRVMESSLCKKSLMKRRRALRVRKVLKGSPTKPRLSVVKTNKHIYVQLIDDSIGKTLASVSTLSKLNKSQGLTKKNQEVAKVLGTQIAELGKNLQLDRVVFDRGPFKYHGIVSMVADGAREGGLQF</sequence>
<keyword evidence="5 7" id="KW-0687">Ribonucleoprotein</keyword>
<comment type="subunit">
    <text evidence="7">Part of the 50S ribosomal subunit; part of the 5S rRNA/L5/L18/L25 subcomplex. Contacts the 5S and 23S rRNAs.</text>
</comment>
<dbReference type="Gene3D" id="3.30.420.100">
    <property type="match status" value="1"/>
</dbReference>
<dbReference type="GO" id="GO:0006412">
    <property type="term" value="P:translation"/>
    <property type="evidence" value="ECO:0007669"/>
    <property type="project" value="UniProtKB-UniRule"/>
</dbReference>
<dbReference type="EMBL" id="LN847051">
    <property type="protein sequence ID" value="CRI42752.1"/>
    <property type="molecule type" value="Genomic_DNA"/>
</dbReference>
<accession>A0A0F7WJM1</accession>
<dbReference type="InterPro" id="IPR005484">
    <property type="entry name" value="Ribosomal_uL18_bac/plant/anim"/>
</dbReference>
<keyword evidence="4 7" id="KW-0689">Ribosomal protein</keyword>
<dbReference type="GO" id="GO:0022625">
    <property type="term" value="C:cytosolic large ribosomal subunit"/>
    <property type="evidence" value="ECO:0007669"/>
    <property type="project" value="TreeGrafter"/>
</dbReference>
<dbReference type="EMBL" id="LN846999">
    <property type="protein sequence ID" value="CRI38267.1"/>
    <property type="molecule type" value="Genomic_DNA"/>
</dbReference>
<dbReference type="PATRIC" id="fig|83558.14.peg.680"/>
<evidence type="ECO:0000256" key="3">
    <source>
        <dbReference type="ARBA" id="ARBA00022884"/>
    </source>
</evidence>
<proteinExistence type="inferred from homology"/>
<evidence type="ECO:0000256" key="4">
    <source>
        <dbReference type="ARBA" id="ARBA00022980"/>
    </source>
</evidence>
<keyword evidence="3 7" id="KW-0694">RNA-binding</keyword>
<dbReference type="EMBL" id="LN847227">
    <property type="protein sequence ID" value="CRI46126.1"/>
    <property type="molecule type" value="Genomic_DNA"/>
</dbReference>
<dbReference type="AlphaFoldDB" id="A0A0F7WJM1"/>
<dbReference type="InterPro" id="IPR004389">
    <property type="entry name" value="Ribosomal_uL18_bac-type"/>
</dbReference>
<dbReference type="EMBL" id="LN847008">
    <property type="protein sequence ID" value="CRI41658.1"/>
    <property type="molecule type" value="Genomic_DNA"/>
</dbReference>
<dbReference type="NCBIfam" id="TIGR00060">
    <property type="entry name" value="L18_bact"/>
    <property type="match status" value="1"/>
</dbReference>
<evidence type="ECO:0000256" key="1">
    <source>
        <dbReference type="ARBA" id="ARBA00007116"/>
    </source>
</evidence>
<dbReference type="Pfam" id="PF00861">
    <property type="entry name" value="Ribosomal_L18p"/>
    <property type="match status" value="1"/>
</dbReference>
<dbReference type="PANTHER" id="PTHR12899:SF3">
    <property type="entry name" value="LARGE RIBOSOMAL SUBUNIT PROTEIN UL18M"/>
    <property type="match status" value="1"/>
</dbReference>
<evidence type="ECO:0000256" key="7">
    <source>
        <dbReference type="HAMAP-Rule" id="MF_01337"/>
    </source>
</evidence>
<protein>
    <recommendedName>
        <fullName evidence="6 7">Large ribosomal subunit protein uL18</fullName>
    </recommendedName>
</protein>
<comment type="similarity">
    <text evidence="1 7">Belongs to the universal ribosomal protein uL18 family.</text>
</comment>
<evidence type="ECO:0000313" key="12">
    <source>
        <dbReference type="EMBL" id="CRI43887.1"/>
    </source>
</evidence>